<keyword evidence="5 6" id="KW-0472">Membrane</keyword>
<evidence type="ECO:0000256" key="2">
    <source>
        <dbReference type="ARBA" id="ARBA00022475"/>
    </source>
</evidence>
<feature type="transmembrane region" description="Helical" evidence="6">
    <location>
        <begin position="173"/>
        <end position="193"/>
    </location>
</feature>
<dbReference type="AlphaFoldDB" id="A0A0S4R2W6"/>
<dbReference type="GO" id="GO:0005886">
    <property type="term" value="C:plasma membrane"/>
    <property type="evidence" value="ECO:0007669"/>
    <property type="project" value="UniProtKB-SubCell"/>
</dbReference>
<evidence type="ECO:0000256" key="1">
    <source>
        <dbReference type="ARBA" id="ARBA00004651"/>
    </source>
</evidence>
<proteinExistence type="predicted"/>
<evidence type="ECO:0000256" key="5">
    <source>
        <dbReference type="ARBA" id="ARBA00023136"/>
    </source>
</evidence>
<accession>A0A0S4R2W6</accession>
<feature type="transmembrane region" description="Helical" evidence="6">
    <location>
        <begin position="6"/>
        <end position="26"/>
    </location>
</feature>
<dbReference type="PANTHER" id="PTHR38825:SF2">
    <property type="entry name" value="LYSINE TRANSPORTER LYSE"/>
    <property type="match status" value="1"/>
</dbReference>
<keyword evidence="2" id="KW-1003">Cell membrane</keyword>
<evidence type="ECO:0000313" key="8">
    <source>
        <dbReference type="Proteomes" id="UP000052237"/>
    </source>
</evidence>
<evidence type="ECO:0000256" key="3">
    <source>
        <dbReference type="ARBA" id="ARBA00022692"/>
    </source>
</evidence>
<reference evidence="7 8" key="1">
    <citation type="submission" date="2015-11" db="EMBL/GenBank/DDBJ databases">
        <authorList>
            <consortium name="Pathogen Informatics"/>
        </authorList>
    </citation>
    <scope>NUCLEOTIDE SEQUENCE [LARGE SCALE GENOMIC DNA]</scope>
    <source>
        <strain evidence="7 8">006A-0059</strain>
    </source>
</reference>
<keyword evidence="8" id="KW-1185">Reference proteome</keyword>
<keyword evidence="4 6" id="KW-1133">Transmembrane helix</keyword>
<comment type="caution">
    <text evidence="7">The sequence shown here is derived from an EMBL/GenBank/DDBJ whole genome shotgun (WGS) entry which is preliminary data.</text>
</comment>
<sequence length="199" mass="21959">MESFIQGLLLGFGAAVPVGPVNILIMSYSLKRYALGTGVGLGSMSVDIFYMLLMSFGVLKFLNQPMFLNLLSIFGFLFLLYIAYLTYKSADSLITEDLNLKENSFWSCYTKGVLLNLVNPYIIGFWISVSSFAASSSNALMSLSGLIISIGLWILGLPLVVSKSKRFISQTTAKIFAYVSALLMVVFAFMLIYNTFFKG</sequence>
<feature type="transmembrane region" description="Helical" evidence="6">
    <location>
        <begin position="108"/>
        <end position="127"/>
    </location>
</feature>
<feature type="transmembrane region" description="Helical" evidence="6">
    <location>
        <begin position="66"/>
        <end position="87"/>
    </location>
</feature>
<dbReference type="PANTHER" id="PTHR38825">
    <property type="entry name" value="LYSINE EXPORTER PROTEIN (LYSE/YGGA)"/>
    <property type="match status" value="1"/>
</dbReference>
<dbReference type="EMBL" id="FAVB01000004">
    <property type="protein sequence ID" value="CUU86493.1"/>
    <property type="molecule type" value="Genomic_DNA"/>
</dbReference>
<dbReference type="InterPro" id="IPR001123">
    <property type="entry name" value="LeuE-type"/>
</dbReference>
<dbReference type="GO" id="GO:0006865">
    <property type="term" value="P:amino acid transport"/>
    <property type="evidence" value="ECO:0007669"/>
    <property type="project" value="InterPro"/>
</dbReference>
<keyword evidence="3 6" id="KW-0812">Transmembrane</keyword>
<feature type="transmembrane region" description="Helical" evidence="6">
    <location>
        <begin position="139"/>
        <end position="161"/>
    </location>
</feature>
<dbReference type="RefSeq" id="WP_059425665.1">
    <property type="nucleotide sequence ID" value="NZ_CP040464.1"/>
</dbReference>
<organism evidence="7 8">
    <name type="scientific">Campylobacter hyointestinalis subsp. hyointestinalis</name>
    <dbReference type="NCBI Taxonomy" id="91352"/>
    <lineage>
        <taxon>Bacteria</taxon>
        <taxon>Pseudomonadati</taxon>
        <taxon>Campylobacterota</taxon>
        <taxon>Epsilonproteobacteria</taxon>
        <taxon>Campylobacterales</taxon>
        <taxon>Campylobacteraceae</taxon>
        <taxon>Campylobacter</taxon>
    </lineage>
</organism>
<evidence type="ECO:0000256" key="6">
    <source>
        <dbReference type="SAM" id="Phobius"/>
    </source>
</evidence>
<name>A0A0S4R2W6_CAMHY</name>
<evidence type="ECO:0000313" key="7">
    <source>
        <dbReference type="EMBL" id="CUU86493.1"/>
    </source>
</evidence>
<protein>
    <submittedName>
        <fullName evidence="7">Amino acid transporter LysE</fullName>
    </submittedName>
</protein>
<gene>
    <name evidence="7" type="ORF">ERS686654_01686</name>
</gene>
<comment type="subcellular location">
    <subcellularLocation>
        <location evidence="1">Cell membrane</location>
        <topology evidence="1">Multi-pass membrane protein</topology>
    </subcellularLocation>
</comment>
<dbReference type="Proteomes" id="UP000052237">
    <property type="component" value="Unassembled WGS sequence"/>
</dbReference>
<evidence type="ECO:0000256" key="4">
    <source>
        <dbReference type="ARBA" id="ARBA00022989"/>
    </source>
</evidence>
<dbReference type="Pfam" id="PF01810">
    <property type="entry name" value="LysE"/>
    <property type="match status" value="1"/>
</dbReference>
<feature type="transmembrane region" description="Helical" evidence="6">
    <location>
        <begin position="33"/>
        <end position="54"/>
    </location>
</feature>